<organism evidence="1 2">
    <name type="scientific">Prauserella flavalba</name>
    <dbReference type="NCBI Taxonomy" id="1477506"/>
    <lineage>
        <taxon>Bacteria</taxon>
        <taxon>Bacillati</taxon>
        <taxon>Actinomycetota</taxon>
        <taxon>Actinomycetes</taxon>
        <taxon>Pseudonocardiales</taxon>
        <taxon>Pseudonocardiaceae</taxon>
        <taxon>Prauserella</taxon>
    </lineage>
</organism>
<evidence type="ECO:0000313" key="2">
    <source>
        <dbReference type="Proteomes" id="UP000247892"/>
    </source>
</evidence>
<gene>
    <name evidence="1" type="ORF">BA062_25360</name>
</gene>
<comment type="caution">
    <text evidence="1">The sequence shown here is derived from an EMBL/GenBank/DDBJ whole genome shotgun (WGS) entry which is preliminary data.</text>
</comment>
<dbReference type="AlphaFoldDB" id="A0A318LEW9"/>
<reference evidence="1 2" key="1">
    <citation type="submission" date="2016-07" db="EMBL/GenBank/DDBJ databases">
        <title>Draft genome sequence of Prauserella sp. YIM 121212, isolated from alkaline soil.</title>
        <authorList>
            <person name="Ruckert C."/>
            <person name="Albersmeier A."/>
            <person name="Jiang C.-L."/>
            <person name="Jiang Y."/>
            <person name="Kalinowski J."/>
            <person name="Schneider O."/>
            <person name="Winkler A."/>
            <person name="Zotchev S.B."/>
        </authorList>
    </citation>
    <scope>NUCLEOTIDE SEQUENCE [LARGE SCALE GENOMIC DNA]</scope>
    <source>
        <strain evidence="1 2">YIM 121212</strain>
    </source>
</reference>
<proteinExistence type="predicted"/>
<keyword evidence="2" id="KW-1185">Reference proteome</keyword>
<protein>
    <submittedName>
        <fullName evidence="1">Uncharacterized protein</fullName>
    </submittedName>
</protein>
<dbReference type="EMBL" id="MASU01000012">
    <property type="protein sequence ID" value="PXY25496.1"/>
    <property type="molecule type" value="Genomic_DNA"/>
</dbReference>
<evidence type="ECO:0000313" key="1">
    <source>
        <dbReference type="EMBL" id="PXY25496.1"/>
    </source>
</evidence>
<sequence>MVEKSLVRLAEEFTTVSELWGASPALTVAAYTSVETGADKIVEALGVATTFPGLVTRTREAVGGWLSGGEV</sequence>
<accession>A0A318LEW9</accession>
<name>A0A318LEW9_9PSEU</name>
<dbReference type="Proteomes" id="UP000247892">
    <property type="component" value="Unassembled WGS sequence"/>
</dbReference>